<dbReference type="GO" id="GO:0019829">
    <property type="term" value="F:ATPase-coupled monoatomic cation transmembrane transporter activity"/>
    <property type="evidence" value="ECO:0007669"/>
    <property type="project" value="InterPro"/>
</dbReference>
<keyword evidence="7" id="KW-0067">ATP-binding</keyword>
<dbReference type="InterPro" id="IPR044492">
    <property type="entry name" value="P_typ_ATPase_HD_dom"/>
</dbReference>
<keyword evidence="4" id="KW-1278">Translocase</keyword>
<organism evidence="10 11">
    <name type="scientific">Colletotrichum chlorophyti</name>
    <dbReference type="NCBI Taxonomy" id="708187"/>
    <lineage>
        <taxon>Eukaryota</taxon>
        <taxon>Fungi</taxon>
        <taxon>Dikarya</taxon>
        <taxon>Ascomycota</taxon>
        <taxon>Pezizomycotina</taxon>
        <taxon>Sordariomycetes</taxon>
        <taxon>Hypocreomycetidae</taxon>
        <taxon>Glomerellales</taxon>
        <taxon>Glomerellaceae</taxon>
        <taxon>Colletotrichum</taxon>
    </lineage>
</organism>
<dbReference type="PRINTS" id="PR00119">
    <property type="entry name" value="CATATPASE"/>
</dbReference>
<dbReference type="FunFam" id="2.70.150.10:FF:000002">
    <property type="entry name" value="Copper-transporting ATPase 1, putative"/>
    <property type="match status" value="1"/>
</dbReference>
<dbReference type="SUPFAM" id="SSF56784">
    <property type="entry name" value="HAD-like"/>
    <property type="match status" value="1"/>
</dbReference>
<dbReference type="Gene3D" id="3.30.70.100">
    <property type="match status" value="1"/>
</dbReference>
<feature type="transmembrane region" description="Helical" evidence="7">
    <location>
        <begin position="736"/>
        <end position="763"/>
    </location>
</feature>
<dbReference type="GO" id="GO:0016020">
    <property type="term" value="C:membrane"/>
    <property type="evidence" value="ECO:0007669"/>
    <property type="project" value="UniProtKB-SubCell"/>
</dbReference>
<proteinExistence type="inferred from homology"/>
<dbReference type="Pfam" id="PF24534">
    <property type="entry name" value="HMA_PCA1"/>
    <property type="match status" value="1"/>
</dbReference>
<name>A0A1Q8S799_9PEZI</name>
<evidence type="ECO:0000259" key="9">
    <source>
        <dbReference type="PROSITE" id="PS50846"/>
    </source>
</evidence>
<evidence type="ECO:0000256" key="8">
    <source>
        <dbReference type="SAM" id="MobiDB-lite"/>
    </source>
</evidence>
<dbReference type="GO" id="GO:0016887">
    <property type="term" value="F:ATP hydrolysis activity"/>
    <property type="evidence" value="ECO:0007669"/>
    <property type="project" value="InterPro"/>
</dbReference>
<dbReference type="InterPro" id="IPR023214">
    <property type="entry name" value="HAD_sf"/>
</dbReference>
<dbReference type="InterPro" id="IPR059000">
    <property type="entry name" value="ATPase_P-type_domA"/>
</dbReference>
<keyword evidence="11" id="KW-1185">Reference proteome</keyword>
<feature type="transmembrane region" description="Helical" evidence="7">
    <location>
        <begin position="545"/>
        <end position="568"/>
    </location>
</feature>
<evidence type="ECO:0000313" key="11">
    <source>
        <dbReference type="Proteomes" id="UP000186583"/>
    </source>
</evidence>
<dbReference type="InterPro" id="IPR023299">
    <property type="entry name" value="ATPase_P-typ_cyto_dom_N"/>
</dbReference>
<dbReference type="InterPro" id="IPR036412">
    <property type="entry name" value="HAD-like_sf"/>
</dbReference>
<dbReference type="SUPFAM" id="SSF81665">
    <property type="entry name" value="Calcium ATPase, transmembrane domain M"/>
    <property type="match status" value="1"/>
</dbReference>
<dbReference type="SUPFAM" id="SSF55008">
    <property type="entry name" value="HMA, heavy metal-associated domain"/>
    <property type="match status" value="1"/>
</dbReference>
<dbReference type="InterPro" id="IPR001757">
    <property type="entry name" value="P_typ_ATPase"/>
</dbReference>
<feature type="transmembrane region" description="Helical" evidence="7">
    <location>
        <begin position="509"/>
        <end position="533"/>
    </location>
</feature>
<evidence type="ECO:0000256" key="6">
    <source>
        <dbReference type="ARBA" id="ARBA00023136"/>
    </source>
</evidence>
<dbReference type="SFLD" id="SFLDF00027">
    <property type="entry name" value="p-type_atpase"/>
    <property type="match status" value="1"/>
</dbReference>
<evidence type="ECO:0000256" key="3">
    <source>
        <dbReference type="ARBA" id="ARBA00022723"/>
    </source>
</evidence>
<dbReference type="OrthoDB" id="432719at2759"/>
<dbReference type="PANTHER" id="PTHR46594">
    <property type="entry name" value="P-TYPE CATION-TRANSPORTING ATPASE"/>
    <property type="match status" value="1"/>
</dbReference>
<feature type="transmembrane region" description="Helical" evidence="7">
    <location>
        <begin position="695"/>
        <end position="716"/>
    </location>
</feature>
<feature type="compositionally biased region" description="Basic and acidic residues" evidence="8">
    <location>
        <begin position="1"/>
        <end position="15"/>
    </location>
</feature>
<evidence type="ECO:0000313" key="10">
    <source>
        <dbReference type="EMBL" id="OLN97300.1"/>
    </source>
</evidence>
<evidence type="ECO:0000256" key="5">
    <source>
        <dbReference type="ARBA" id="ARBA00022989"/>
    </source>
</evidence>
<dbReference type="PROSITE" id="PS00154">
    <property type="entry name" value="ATPASE_E1_E2"/>
    <property type="match status" value="1"/>
</dbReference>
<feature type="compositionally biased region" description="Basic residues" evidence="8">
    <location>
        <begin position="226"/>
        <end position="244"/>
    </location>
</feature>
<evidence type="ECO:0000256" key="7">
    <source>
        <dbReference type="RuleBase" id="RU362081"/>
    </source>
</evidence>
<keyword evidence="7" id="KW-0547">Nucleotide-binding</keyword>
<dbReference type="Proteomes" id="UP000186583">
    <property type="component" value="Unassembled WGS sequence"/>
</dbReference>
<dbReference type="AlphaFoldDB" id="A0A1Q8S799"/>
<feature type="region of interest" description="Disordered" evidence="8">
    <location>
        <begin position="204"/>
        <end position="246"/>
    </location>
</feature>
<dbReference type="Gene3D" id="2.70.150.10">
    <property type="entry name" value="Calcium-transporting ATPase, cytoplasmic transduction domain A"/>
    <property type="match status" value="1"/>
</dbReference>
<dbReference type="InterPro" id="IPR056236">
    <property type="entry name" value="HMA_PCA1"/>
</dbReference>
<dbReference type="EMBL" id="MPGH01000008">
    <property type="protein sequence ID" value="OLN97300.1"/>
    <property type="molecule type" value="Genomic_DNA"/>
</dbReference>
<comment type="caution">
    <text evidence="10">The sequence shown here is derived from an EMBL/GenBank/DDBJ whole genome shotgun (WGS) entry which is preliminary data.</text>
</comment>
<evidence type="ECO:0000256" key="2">
    <source>
        <dbReference type="ARBA" id="ARBA00022692"/>
    </source>
</evidence>
<dbReference type="NCBIfam" id="TIGR01494">
    <property type="entry name" value="ATPase_P-type"/>
    <property type="match status" value="1"/>
</dbReference>
<dbReference type="SUPFAM" id="SSF81653">
    <property type="entry name" value="Calcium ATPase, transduction domain A"/>
    <property type="match status" value="1"/>
</dbReference>
<evidence type="ECO:0000256" key="1">
    <source>
        <dbReference type="ARBA" id="ARBA00004370"/>
    </source>
</evidence>
<dbReference type="GO" id="GO:0005524">
    <property type="term" value="F:ATP binding"/>
    <property type="evidence" value="ECO:0007669"/>
    <property type="project" value="UniProtKB-UniRule"/>
</dbReference>
<dbReference type="InterPro" id="IPR017969">
    <property type="entry name" value="Heavy-metal-associated_CS"/>
</dbReference>
<dbReference type="PROSITE" id="PS50846">
    <property type="entry name" value="HMA_2"/>
    <property type="match status" value="1"/>
</dbReference>
<dbReference type="NCBIfam" id="TIGR01525">
    <property type="entry name" value="ATPase-IB_hvy"/>
    <property type="match status" value="1"/>
</dbReference>
<dbReference type="InterPro" id="IPR018303">
    <property type="entry name" value="ATPase_P-typ_P_site"/>
</dbReference>
<feature type="transmembrane region" description="Helical" evidence="7">
    <location>
        <begin position="1041"/>
        <end position="1062"/>
    </location>
</feature>
<keyword evidence="5 7" id="KW-1133">Transmembrane helix</keyword>
<dbReference type="InterPro" id="IPR027256">
    <property type="entry name" value="P-typ_ATPase_IB"/>
</dbReference>
<dbReference type="GO" id="GO:0030003">
    <property type="term" value="P:intracellular monoatomic cation homeostasis"/>
    <property type="evidence" value="ECO:0007669"/>
    <property type="project" value="UniProtKB-ARBA"/>
</dbReference>
<reference evidence="10 11" key="1">
    <citation type="submission" date="2016-11" db="EMBL/GenBank/DDBJ databases">
        <title>Draft Genome Assembly of Colletotrichum chlorophyti a pathogen of herbaceous plants.</title>
        <authorList>
            <person name="Gan P."/>
            <person name="Narusaka M."/>
            <person name="Tsushima A."/>
            <person name="Narusaka Y."/>
            <person name="Takano Y."/>
            <person name="Shirasu K."/>
        </authorList>
    </citation>
    <scope>NUCLEOTIDE SEQUENCE [LARGE SCALE GENOMIC DNA]</scope>
    <source>
        <strain evidence="10 11">NTL11</strain>
    </source>
</reference>
<dbReference type="PROSITE" id="PS01047">
    <property type="entry name" value="HMA_1"/>
    <property type="match status" value="1"/>
</dbReference>
<sequence>MSPRCCSDDPAKDRSCTGPADGGDHEQDDELEHNQSPYLQPGTGACRSGDGNCNNAEGLVCLDAECDAETYCDAQDELACRPAKLECCNSNEERCDGTMPSRLCKSGLTYAFTEKCIIAAAAVECEKSCEEDAAHDGATDHRHAHDKDGHHPASACSTHLCKAFEQYSAYLETARCICRSILDRGLPTTCCIEQQTIATAAPLKTPPASKKRRELKEAHTTAYSHSQHKHHHHHSIKRRGKKSHAAHDHDMAIKNVNDDQTDCCSGHDVYPASAVVKGPLAGSRLIEKDIEKEAGLEHVVLVVDGMTCSGCGNKLEKTLKAAPGVSGVRVNFVLGNAEFTFNPAVGKAEDVIRSTERATGFHCTRMSNDDQTLDILAPGVTVKALSDLAIPGVNEVNVVEKKIVRITYDPAVIGARTLLNSVSSLSSGLAPPRNDPSVAGGRKRMYHQLIKTIVSAVLTIPVAVLAWGDSLVDEKTRSIVSMVLATFVQLIAVPDFYKPAISSLVHNGTIEMDMLVVISITAAYVYSVVGFAFRMTDRPAEMSEFFETSTLLITLVLLGRLVAAYARIRAVAAVSLRSLQTSTAVVVENGKDVEVDARLLQYGDIFKVLPHSAVPTDGLVISGSSEVDESMLTGESLPAFKKQHDNVIAGTVNGSGTLLAQLTRLPGKNTVTDIAGLVEEAANSKPRIQDIADRVASWFVPVVTLCAVVVTVVWIIVGLNFRNESAGRAVATAITYAVAVLAVSCPCALGLAVPMVLVVAGGIAARGGVIIKSAECTERARKVTDVVLDKTGTITEGELDVREEEFLIPNHDEARAITKSLVAGNKHPVSVAISKYLENRAIPNVKTTDIHVIPGAGVQAVIAGDTVCAGNPSWTKTESLPAVAHLQNAGMTILVVTRNAIPVVIFGLHTRLRREASQVIKQLVSRNITVHLVSGDQTRAVRDVAAKVGIRNVAAQQTPAQKREYVAALMSQGRFVMFVGDGTNDAVAVTQANVGVQLGSAASASDVTRSAADAVLLAGLGGIPFILDVSRASFHRMTFNFIWSGVYNVLAILMAAGAFVNFRIPPAYAGLGEIVSVLPVILAAMTILMKKSQVDA</sequence>
<keyword evidence="6 7" id="KW-0472">Membrane</keyword>
<comment type="similarity">
    <text evidence="7">Belongs to the cation transport ATPase (P-type) (TC 3.A.3) family. Type IB subfamily.</text>
</comment>
<dbReference type="STRING" id="708187.A0A1Q8S799"/>
<dbReference type="SFLD" id="SFLDG00002">
    <property type="entry name" value="C1.7:_P-type_atpase_like"/>
    <property type="match status" value="1"/>
</dbReference>
<dbReference type="InterPro" id="IPR036163">
    <property type="entry name" value="HMA_dom_sf"/>
</dbReference>
<keyword evidence="2 7" id="KW-0812">Transmembrane</keyword>
<feature type="domain" description="HMA" evidence="9">
    <location>
        <begin position="297"/>
        <end position="364"/>
    </location>
</feature>
<accession>A0A1Q8S799</accession>
<feature type="transmembrane region" description="Helical" evidence="7">
    <location>
        <begin position="449"/>
        <end position="467"/>
    </location>
</feature>
<dbReference type="Pfam" id="PF00702">
    <property type="entry name" value="Hydrolase"/>
    <property type="match status" value="1"/>
</dbReference>
<dbReference type="InterPro" id="IPR008250">
    <property type="entry name" value="ATPase_P-typ_transduc_dom_A_sf"/>
</dbReference>
<dbReference type="InterPro" id="IPR023298">
    <property type="entry name" value="ATPase_P-typ_TM_dom_sf"/>
</dbReference>
<dbReference type="NCBIfam" id="TIGR01511">
    <property type="entry name" value="ATPase-IB1_Cu"/>
    <property type="match status" value="1"/>
</dbReference>
<feature type="transmembrane region" description="Helical" evidence="7">
    <location>
        <begin position="1068"/>
        <end position="1089"/>
    </location>
</feature>
<dbReference type="GO" id="GO:0046872">
    <property type="term" value="F:metal ion binding"/>
    <property type="evidence" value="ECO:0007669"/>
    <property type="project" value="UniProtKB-KW"/>
</dbReference>
<dbReference type="PANTHER" id="PTHR46594:SF4">
    <property type="entry name" value="P-TYPE CATION-TRANSPORTING ATPASE"/>
    <property type="match status" value="1"/>
</dbReference>
<feature type="region of interest" description="Disordered" evidence="8">
    <location>
        <begin position="1"/>
        <end position="34"/>
    </location>
</feature>
<gene>
    <name evidence="10" type="ORF">CCHL11_01094</name>
</gene>
<dbReference type="InterPro" id="IPR006121">
    <property type="entry name" value="HMA_dom"/>
</dbReference>
<dbReference type="Pfam" id="PF00122">
    <property type="entry name" value="E1-E2_ATPase"/>
    <property type="match status" value="1"/>
</dbReference>
<dbReference type="Pfam" id="PF00403">
    <property type="entry name" value="HMA"/>
    <property type="match status" value="1"/>
</dbReference>
<dbReference type="SFLD" id="SFLDS00003">
    <property type="entry name" value="Haloacid_Dehalogenase"/>
    <property type="match status" value="1"/>
</dbReference>
<comment type="subcellular location">
    <subcellularLocation>
        <location evidence="1 7">Membrane</location>
    </subcellularLocation>
</comment>
<protein>
    <submittedName>
        <fullName evidence="10">P-type cation-transporting ATPase 1</fullName>
    </submittedName>
</protein>
<keyword evidence="3 7" id="KW-0479">Metal-binding</keyword>
<evidence type="ECO:0000256" key="4">
    <source>
        <dbReference type="ARBA" id="ARBA00022967"/>
    </source>
</evidence>
<dbReference type="CDD" id="cd00371">
    <property type="entry name" value="HMA"/>
    <property type="match status" value="1"/>
</dbReference>
<dbReference type="Gene3D" id="3.40.50.1000">
    <property type="entry name" value="HAD superfamily/HAD-like"/>
    <property type="match status" value="1"/>
</dbReference>
<dbReference type="Gene3D" id="3.40.1110.10">
    <property type="entry name" value="Calcium-transporting ATPase, cytoplasmic domain N"/>
    <property type="match status" value="1"/>
</dbReference>